<keyword evidence="4" id="KW-1185">Reference proteome</keyword>
<feature type="domain" description="HTH araC/xylS-type" evidence="2">
    <location>
        <begin position="183"/>
        <end position="248"/>
    </location>
</feature>
<organism evidence="3 4">
    <name type="scientific">Paracoccus cavernae</name>
    <dbReference type="NCBI Taxonomy" id="1571207"/>
    <lineage>
        <taxon>Bacteria</taxon>
        <taxon>Pseudomonadati</taxon>
        <taxon>Pseudomonadota</taxon>
        <taxon>Alphaproteobacteria</taxon>
        <taxon>Rhodobacterales</taxon>
        <taxon>Paracoccaceae</taxon>
        <taxon>Paracoccus</taxon>
    </lineage>
</organism>
<proteinExistence type="predicted"/>
<evidence type="ECO:0000313" key="4">
    <source>
        <dbReference type="Proteomes" id="UP001243846"/>
    </source>
</evidence>
<sequence>MALSRNSGDDLIEHLRAEPLPAGLRARQLRPCRGMYEGYVHLVLLGSGSLRLEGGETEHLTTAPVGLILPPSSQQVLTLDAGSEGWILGLPPQLLGEVMGSRAEMEMMLPLGRQLILGQDPAAGTGFDCEQFARAILQEREMGAVGNRIAILAYFRLLIIAIWRASHQEIAVSGFGSEAHLLENFRREVEIHFRSHLGIADYAERLGLSTSRLRRICLRNLGRTPLQLVHMRMLREAAAWLEHSGRESPKSRRHWALPIPPSSAIFSSAIQVFRPVVSAPNARIRHRRTRPNRRALPIGPRPVVMGNRAKAGGKSCNPDYL</sequence>
<evidence type="ECO:0000313" key="3">
    <source>
        <dbReference type="EMBL" id="MDN3712929.1"/>
    </source>
</evidence>
<evidence type="ECO:0000259" key="2">
    <source>
        <dbReference type="PROSITE" id="PS01124"/>
    </source>
</evidence>
<reference evidence="4" key="1">
    <citation type="journal article" date="2019" name="Int. J. Syst. Evol. Microbiol.">
        <title>The Global Catalogue of Microorganisms (GCM) 10K type strain sequencing project: providing services to taxonomists for standard genome sequencing and annotation.</title>
        <authorList>
            <consortium name="The Broad Institute Genomics Platform"/>
            <consortium name="The Broad Institute Genome Sequencing Center for Infectious Disease"/>
            <person name="Wu L."/>
            <person name="Ma J."/>
        </authorList>
    </citation>
    <scope>NUCLEOTIDE SEQUENCE [LARGE SCALE GENOMIC DNA]</scope>
    <source>
        <strain evidence="4">CECT 8482</strain>
    </source>
</reference>
<dbReference type="Proteomes" id="UP001243846">
    <property type="component" value="Unassembled WGS sequence"/>
</dbReference>
<dbReference type="EMBL" id="JAUFRC010000001">
    <property type="protein sequence ID" value="MDN3712929.1"/>
    <property type="molecule type" value="Genomic_DNA"/>
</dbReference>
<dbReference type="InterPro" id="IPR018060">
    <property type="entry name" value="HTH_AraC"/>
</dbReference>
<evidence type="ECO:0000256" key="1">
    <source>
        <dbReference type="SAM" id="MobiDB-lite"/>
    </source>
</evidence>
<comment type="caution">
    <text evidence="3">The sequence shown here is derived from an EMBL/GenBank/DDBJ whole genome shotgun (WGS) entry which is preliminary data.</text>
</comment>
<feature type="region of interest" description="Disordered" evidence="1">
    <location>
        <begin position="289"/>
        <end position="321"/>
    </location>
</feature>
<accession>A0ABT8DC62</accession>
<gene>
    <name evidence="3" type="ORF">QWZ10_16375</name>
</gene>
<dbReference type="Gene3D" id="1.10.10.60">
    <property type="entry name" value="Homeodomain-like"/>
    <property type="match status" value="1"/>
</dbReference>
<name>A0ABT8DC62_9RHOB</name>
<protein>
    <recommendedName>
        <fullName evidence="2">HTH araC/xylS-type domain-containing protein</fullName>
    </recommendedName>
</protein>
<dbReference type="PROSITE" id="PS01124">
    <property type="entry name" value="HTH_ARAC_FAMILY_2"/>
    <property type="match status" value="1"/>
</dbReference>